<dbReference type="PANTHER" id="PTHR30015">
    <property type="entry name" value="MRR RESTRICTION SYSTEM PROTEIN"/>
    <property type="match status" value="1"/>
</dbReference>
<dbReference type="Pfam" id="PF04471">
    <property type="entry name" value="Mrr_cat"/>
    <property type="match status" value="1"/>
</dbReference>
<sequence length="305" mass="34591">MMIPTYDVLMYPLLQHLSDGQQHTMRDLTEKLAEQYHLNEEERERVLPSGKQKIISSRVGWAKTYLKKAGLITNPGRGIIQITYQGKETLKQNLTELSDEYLDQFESFRAFKRSFNPQKSEHEDIHHKDFPDTRTPPEILTEGYQQIQNELISDLMQQILNCSPRFFESLVLDVLVAMGYGGSHNDAAQSVGRTGDGGIDGIIKEDKLGLDAIFLQAKRWKNSVGRPEIQSFAGALDGVRAKKGIFITTSVFTQDALNYIKGIEKKIVLIDGNQLANLMIEYNVGVSPVATYTIKRVDLDYFEEE</sequence>
<keyword evidence="3" id="KW-0255">Endonuclease</keyword>
<dbReference type="InterPro" id="IPR052906">
    <property type="entry name" value="Type_IV_Methyl-Rstrct_Enzyme"/>
</dbReference>
<gene>
    <name evidence="3" type="ORF">DK846_15590</name>
</gene>
<dbReference type="InterPro" id="IPR011856">
    <property type="entry name" value="tRNA_endonuc-like_dom_sf"/>
</dbReference>
<keyword evidence="3" id="KW-0378">Hydrolase</keyword>
<dbReference type="GeneID" id="97548309"/>
<dbReference type="Gene3D" id="3.40.1350.10">
    <property type="match status" value="1"/>
</dbReference>
<feature type="domain" description="Restriction system protein Mrr-like N-terminal" evidence="2">
    <location>
        <begin position="6"/>
        <end position="91"/>
    </location>
</feature>
<dbReference type="Proteomes" id="UP000245657">
    <property type="component" value="Unassembled WGS sequence"/>
</dbReference>
<protein>
    <submittedName>
        <fullName evidence="3">Restriction endonuclease</fullName>
    </submittedName>
</protein>
<dbReference type="RefSeq" id="WP_109969921.1">
    <property type="nucleotide sequence ID" value="NZ_CP176093.1"/>
</dbReference>
<evidence type="ECO:0000313" key="3">
    <source>
        <dbReference type="EMBL" id="PWR70159.1"/>
    </source>
</evidence>
<dbReference type="GO" id="GO:0015666">
    <property type="term" value="F:restriction endodeoxyribonuclease activity"/>
    <property type="evidence" value="ECO:0007669"/>
    <property type="project" value="TreeGrafter"/>
</dbReference>
<dbReference type="Pfam" id="PF14338">
    <property type="entry name" value="Mrr_N"/>
    <property type="match status" value="1"/>
</dbReference>
<keyword evidence="4" id="KW-1185">Reference proteome</keyword>
<feature type="domain" description="Restriction endonuclease type IV Mrr" evidence="1">
    <location>
        <begin position="160"/>
        <end position="279"/>
    </location>
</feature>
<evidence type="ECO:0000259" key="1">
    <source>
        <dbReference type="Pfam" id="PF04471"/>
    </source>
</evidence>
<comment type="caution">
    <text evidence="3">The sequence shown here is derived from an EMBL/GenBank/DDBJ whole genome shotgun (WGS) entry which is preliminary data.</text>
</comment>
<dbReference type="GO" id="GO:0003677">
    <property type="term" value="F:DNA binding"/>
    <property type="evidence" value="ECO:0007669"/>
    <property type="project" value="InterPro"/>
</dbReference>
<evidence type="ECO:0000313" key="4">
    <source>
        <dbReference type="Proteomes" id="UP000245657"/>
    </source>
</evidence>
<dbReference type="InterPro" id="IPR011335">
    <property type="entry name" value="Restrct_endonuc-II-like"/>
</dbReference>
<dbReference type="SUPFAM" id="SSF52980">
    <property type="entry name" value="Restriction endonuclease-like"/>
    <property type="match status" value="1"/>
</dbReference>
<dbReference type="OrthoDB" id="115422at2157"/>
<dbReference type="EMBL" id="QGMY01000016">
    <property type="protein sequence ID" value="PWR70159.1"/>
    <property type="molecule type" value="Genomic_DNA"/>
</dbReference>
<organism evidence="3 4">
    <name type="scientific">Methanospirillum lacunae</name>
    <dbReference type="NCBI Taxonomy" id="668570"/>
    <lineage>
        <taxon>Archaea</taxon>
        <taxon>Methanobacteriati</taxon>
        <taxon>Methanobacteriota</taxon>
        <taxon>Stenosarchaea group</taxon>
        <taxon>Methanomicrobia</taxon>
        <taxon>Methanomicrobiales</taxon>
        <taxon>Methanospirillaceae</taxon>
        <taxon>Methanospirillum</taxon>
    </lineage>
</organism>
<dbReference type="InterPro" id="IPR007560">
    <property type="entry name" value="Restrct_endonuc_IV_Mrr"/>
</dbReference>
<dbReference type="GO" id="GO:0009307">
    <property type="term" value="P:DNA restriction-modification system"/>
    <property type="evidence" value="ECO:0007669"/>
    <property type="project" value="InterPro"/>
</dbReference>
<dbReference type="InterPro" id="IPR025745">
    <property type="entry name" value="Mrr-like_N_dom"/>
</dbReference>
<accession>A0A2V2MRZ9</accession>
<reference evidence="3 4" key="1">
    <citation type="submission" date="2018-05" db="EMBL/GenBank/DDBJ databases">
        <title>Draft genome of Methanospirillum lacunae Ki8-1.</title>
        <authorList>
            <person name="Dueholm M.S."/>
            <person name="Nielsen P.H."/>
            <person name="Bakmann L.F."/>
            <person name="Otzen D.E."/>
        </authorList>
    </citation>
    <scope>NUCLEOTIDE SEQUENCE [LARGE SCALE GENOMIC DNA]</scope>
    <source>
        <strain evidence="3 4">Ki8-1</strain>
    </source>
</reference>
<evidence type="ECO:0000259" key="2">
    <source>
        <dbReference type="Pfam" id="PF14338"/>
    </source>
</evidence>
<keyword evidence="3" id="KW-0540">Nuclease</keyword>
<proteinExistence type="predicted"/>
<dbReference type="AlphaFoldDB" id="A0A2V2MRZ9"/>
<dbReference type="PANTHER" id="PTHR30015:SF7">
    <property type="entry name" value="TYPE IV METHYL-DIRECTED RESTRICTION ENZYME ECOKMRR"/>
    <property type="match status" value="1"/>
</dbReference>
<name>A0A2V2MRZ9_9EURY</name>